<comment type="caution">
    <text evidence="1">The sequence shown here is derived from an EMBL/GenBank/DDBJ whole genome shotgun (WGS) entry which is preliminary data.</text>
</comment>
<dbReference type="AlphaFoldDB" id="A0A9Q3H3Q8"/>
<proteinExistence type="predicted"/>
<protein>
    <submittedName>
        <fullName evidence="1">Uncharacterized protein</fullName>
    </submittedName>
</protein>
<accession>A0A9Q3H3Q8</accession>
<keyword evidence="2" id="KW-1185">Reference proteome</keyword>
<sequence>MKNRILSRKGLNFLDTNFKRVPLELTNSSKELVKKFNKEKKEIPKKIIEKEIPLSRPEVPNIVVPKKEEKEVSITQVEDWVIGNHQQYLQPLRF</sequence>
<evidence type="ECO:0000313" key="1">
    <source>
        <dbReference type="EMBL" id="MBW0490763.1"/>
    </source>
</evidence>
<dbReference type="EMBL" id="AVOT02010750">
    <property type="protein sequence ID" value="MBW0490763.1"/>
    <property type="molecule type" value="Genomic_DNA"/>
</dbReference>
<dbReference type="Proteomes" id="UP000765509">
    <property type="component" value="Unassembled WGS sequence"/>
</dbReference>
<gene>
    <name evidence="1" type="ORF">O181_030478</name>
</gene>
<reference evidence="1" key="1">
    <citation type="submission" date="2021-03" db="EMBL/GenBank/DDBJ databases">
        <title>Draft genome sequence of rust myrtle Austropuccinia psidii MF-1, a brazilian biotype.</title>
        <authorList>
            <person name="Quecine M.C."/>
            <person name="Pachon D.M.R."/>
            <person name="Bonatelli M.L."/>
            <person name="Correr F.H."/>
            <person name="Franceschini L.M."/>
            <person name="Leite T.F."/>
            <person name="Margarido G.R.A."/>
            <person name="Almeida C.A."/>
            <person name="Ferrarezi J.A."/>
            <person name="Labate C.A."/>
        </authorList>
    </citation>
    <scope>NUCLEOTIDE SEQUENCE</scope>
    <source>
        <strain evidence="1">MF-1</strain>
    </source>
</reference>
<evidence type="ECO:0000313" key="2">
    <source>
        <dbReference type="Proteomes" id="UP000765509"/>
    </source>
</evidence>
<organism evidence="1 2">
    <name type="scientific">Austropuccinia psidii MF-1</name>
    <dbReference type="NCBI Taxonomy" id="1389203"/>
    <lineage>
        <taxon>Eukaryota</taxon>
        <taxon>Fungi</taxon>
        <taxon>Dikarya</taxon>
        <taxon>Basidiomycota</taxon>
        <taxon>Pucciniomycotina</taxon>
        <taxon>Pucciniomycetes</taxon>
        <taxon>Pucciniales</taxon>
        <taxon>Sphaerophragmiaceae</taxon>
        <taxon>Austropuccinia</taxon>
    </lineage>
</organism>
<name>A0A9Q3H3Q8_9BASI</name>